<dbReference type="CTD" id="6757015"/>
<dbReference type="KEGG" id="tad:TRIADDRAFT_59867"/>
<dbReference type="Proteomes" id="UP000009022">
    <property type="component" value="Unassembled WGS sequence"/>
</dbReference>
<dbReference type="GeneID" id="6757015"/>
<dbReference type="HOGENOM" id="CLU_1572674_0_0_1"/>
<dbReference type="InParanoid" id="B3S6N4"/>
<accession>B3S6N4</accession>
<dbReference type="AlphaFoldDB" id="B3S6N4"/>
<protein>
    <submittedName>
        <fullName evidence="1">Uncharacterized protein</fullName>
    </submittedName>
</protein>
<evidence type="ECO:0000313" key="1">
    <source>
        <dbReference type="EMBL" id="EDV21787.1"/>
    </source>
</evidence>
<sequence length="170" mass="18441">MAKVNQGAIYRQSYPVVNAAQRNNNPVQQQAIRNISSAPRLNNQPGITQAQSQVPVFKYPAGNVSQQNMCGTSGGHLGSQRSPSSAVSIVPVYKQNSLSTDASNNNVFGAGNEVSMLNNRENSAPPLTQTQMYEQTFPNSNTSQQSRSSNITNKISTQNVDFQQFQFGAE</sequence>
<keyword evidence="2" id="KW-1185">Reference proteome</keyword>
<name>B3S6N4_TRIAD</name>
<dbReference type="EMBL" id="DS985252">
    <property type="protein sequence ID" value="EDV21787.1"/>
    <property type="molecule type" value="Genomic_DNA"/>
</dbReference>
<dbReference type="RefSeq" id="XP_002115935.1">
    <property type="nucleotide sequence ID" value="XM_002115899.1"/>
</dbReference>
<proteinExistence type="predicted"/>
<gene>
    <name evidence="1" type="ORF">TRIADDRAFT_59867</name>
</gene>
<evidence type="ECO:0000313" key="2">
    <source>
        <dbReference type="Proteomes" id="UP000009022"/>
    </source>
</evidence>
<organism evidence="1 2">
    <name type="scientific">Trichoplax adhaerens</name>
    <name type="common">Trichoplax reptans</name>
    <dbReference type="NCBI Taxonomy" id="10228"/>
    <lineage>
        <taxon>Eukaryota</taxon>
        <taxon>Metazoa</taxon>
        <taxon>Placozoa</taxon>
        <taxon>Uniplacotomia</taxon>
        <taxon>Trichoplacea</taxon>
        <taxon>Trichoplacidae</taxon>
        <taxon>Trichoplax</taxon>
    </lineage>
</organism>
<reference evidence="1 2" key="1">
    <citation type="journal article" date="2008" name="Nature">
        <title>The Trichoplax genome and the nature of placozoans.</title>
        <authorList>
            <person name="Srivastava M."/>
            <person name="Begovic E."/>
            <person name="Chapman J."/>
            <person name="Putnam N.H."/>
            <person name="Hellsten U."/>
            <person name="Kawashima T."/>
            <person name="Kuo A."/>
            <person name="Mitros T."/>
            <person name="Salamov A."/>
            <person name="Carpenter M.L."/>
            <person name="Signorovitch A.Y."/>
            <person name="Moreno M.A."/>
            <person name="Kamm K."/>
            <person name="Grimwood J."/>
            <person name="Schmutz J."/>
            <person name="Shapiro H."/>
            <person name="Grigoriev I.V."/>
            <person name="Buss L.W."/>
            <person name="Schierwater B."/>
            <person name="Dellaporta S.L."/>
            <person name="Rokhsar D.S."/>
        </authorList>
    </citation>
    <scope>NUCLEOTIDE SEQUENCE [LARGE SCALE GENOMIC DNA]</scope>
    <source>
        <strain evidence="1 2">Grell-BS-1999</strain>
    </source>
</reference>